<keyword evidence="2" id="KW-1185">Reference proteome</keyword>
<organism evidence="1 2">
    <name type="scientific">Aequorivita sublithincola (strain DSM 14238 / LMG 21431 / ACAM 643 / 9-3)</name>
    <dbReference type="NCBI Taxonomy" id="746697"/>
    <lineage>
        <taxon>Bacteria</taxon>
        <taxon>Pseudomonadati</taxon>
        <taxon>Bacteroidota</taxon>
        <taxon>Flavobacteriia</taxon>
        <taxon>Flavobacteriales</taxon>
        <taxon>Flavobacteriaceae</taxon>
        <taxon>Aequorivita</taxon>
    </lineage>
</organism>
<name>I3YYE2_AEQSU</name>
<accession>I3YYE2</accession>
<gene>
    <name evidence="1" type="ordered locus">Aeqsu_2554</name>
</gene>
<reference evidence="1 2" key="1">
    <citation type="submission" date="2012-06" db="EMBL/GenBank/DDBJ databases">
        <title>The complete genome of Aequorivita sublithincola DSM 14238.</title>
        <authorList>
            <consortium name="US DOE Joint Genome Institute (JGI-PGF)"/>
            <person name="Lucas S."/>
            <person name="Copeland A."/>
            <person name="Lapidus A."/>
            <person name="Goodwin L."/>
            <person name="Pitluck S."/>
            <person name="Peters L."/>
            <person name="Munk A.C.C."/>
            <person name="Kyrpides N."/>
            <person name="Mavromatis K."/>
            <person name="Pagani I."/>
            <person name="Ivanova N."/>
            <person name="Ovchinnikova G."/>
            <person name="Zeytun A."/>
            <person name="Detter J.C."/>
            <person name="Han C."/>
            <person name="Land M."/>
            <person name="Hauser L."/>
            <person name="Markowitz V."/>
            <person name="Cheng J.-F."/>
            <person name="Hugenholtz P."/>
            <person name="Woyke T."/>
            <person name="Wu D."/>
            <person name="Tindall B."/>
            <person name="Faehnrich R."/>
            <person name="Brambilla E."/>
            <person name="Klenk H.-P."/>
            <person name="Eisen J.A."/>
        </authorList>
    </citation>
    <scope>NUCLEOTIDE SEQUENCE [LARGE SCALE GENOMIC DNA]</scope>
    <source>
        <strain evidence="2">DSM 14238 / LMG 21431 / ACAM 643 / 9-3</strain>
    </source>
</reference>
<dbReference type="STRING" id="746697.Aeqsu_2554"/>
<dbReference type="Proteomes" id="UP000006049">
    <property type="component" value="Chromosome"/>
</dbReference>
<dbReference type="EMBL" id="CP003280">
    <property type="protein sequence ID" value="AFL82010.1"/>
    <property type="molecule type" value="Genomic_DNA"/>
</dbReference>
<dbReference type="eggNOG" id="ENOG502ZSJ8">
    <property type="taxonomic scope" value="Bacteria"/>
</dbReference>
<evidence type="ECO:0000313" key="2">
    <source>
        <dbReference type="Proteomes" id="UP000006049"/>
    </source>
</evidence>
<evidence type="ECO:0000313" key="1">
    <source>
        <dbReference type="EMBL" id="AFL82010.1"/>
    </source>
</evidence>
<sequence>MYLSETKVRIFCTTFYSQNSHHPMKVLVENIEILPQIVQVPVMNFGQMQRWQDFVELNYSIELTTELFIEKISTFFAEFRDAEIKDDDPFDFPELISFKDVEWSDLNVLIKK</sequence>
<dbReference type="HOGENOM" id="CLU_2140535_0_0_10"/>
<proteinExistence type="predicted"/>
<dbReference type="KEGG" id="asl:Aeqsu_2554"/>
<dbReference type="AlphaFoldDB" id="I3YYE2"/>
<protein>
    <submittedName>
        <fullName evidence="1">Uncharacterized protein</fullName>
    </submittedName>
</protein>